<comment type="caution">
    <text evidence="1">The sequence shown here is derived from an EMBL/GenBank/DDBJ whole genome shotgun (WGS) entry which is preliminary data.</text>
</comment>
<gene>
    <name evidence="1" type="ORF">Glove_219g47</name>
</gene>
<proteinExistence type="predicted"/>
<protein>
    <submittedName>
        <fullName evidence="1">Uncharacterized protein</fullName>
    </submittedName>
</protein>
<evidence type="ECO:0000313" key="1">
    <source>
        <dbReference type="EMBL" id="RHZ74846.1"/>
    </source>
</evidence>
<evidence type="ECO:0000313" key="2">
    <source>
        <dbReference type="Proteomes" id="UP000266861"/>
    </source>
</evidence>
<keyword evidence="2" id="KW-1185">Reference proteome</keyword>
<accession>A0A397IM74</accession>
<organism evidence="1 2">
    <name type="scientific">Diversispora epigaea</name>
    <dbReference type="NCBI Taxonomy" id="1348612"/>
    <lineage>
        <taxon>Eukaryota</taxon>
        <taxon>Fungi</taxon>
        <taxon>Fungi incertae sedis</taxon>
        <taxon>Mucoromycota</taxon>
        <taxon>Glomeromycotina</taxon>
        <taxon>Glomeromycetes</taxon>
        <taxon>Diversisporales</taxon>
        <taxon>Diversisporaceae</taxon>
        <taxon>Diversispora</taxon>
    </lineage>
</organism>
<dbReference type="Proteomes" id="UP000266861">
    <property type="component" value="Unassembled WGS sequence"/>
</dbReference>
<dbReference type="AlphaFoldDB" id="A0A397IM74"/>
<reference evidence="1 2" key="1">
    <citation type="submission" date="2018-08" db="EMBL/GenBank/DDBJ databases">
        <title>Genome and evolution of the arbuscular mycorrhizal fungus Diversispora epigaea (formerly Glomus versiforme) and its bacterial endosymbionts.</title>
        <authorList>
            <person name="Sun X."/>
            <person name="Fei Z."/>
            <person name="Harrison M."/>
        </authorList>
    </citation>
    <scope>NUCLEOTIDE SEQUENCE [LARGE SCALE GENOMIC DNA]</scope>
    <source>
        <strain evidence="1 2">IT104</strain>
    </source>
</reference>
<name>A0A397IM74_9GLOM</name>
<sequence length="97" mass="11341">MTTITNGSNQINILDESNIQGEKKVEYYKAISSSLRNKSSQNKSARENNIKKKFANRENECEKQKLVILRNQNVRMIWKEGSKKIKFILKREHKANS</sequence>
<dbReference type="EMBL" id="PQFF01000204">
    <property type="protein sequence ID" value="RHZ74846.1"/>
    <property type="molecule type" value="Genomic_DNA"/>
</dbReference>